<feature type="binding site" evidence="13">
    <location>
        <position position="445"/>
    </location>
    <ligand>
        <name>Zn(2+)</name>
        <dbReference type="ChEBI" id="CHEBI:29105"/>
    </ligand>
</feature>
<dbReference type="SMART" id="SM00292">
    <property type="entry name" value="BRCT"/>
    <property type="match status" value="1"/>
</dbReference>
<dbReference type="InterPro" id="IPR041663">
    <property type="entry name" value="DisA/LigA_HHH"/>
</dbReference>
<feature type="binding site" evidence="13">
    <location>
        <position position="497"/>
    </location>
    <ligand>
        <name>Zn(2+)</name>
        <dbReference type="ChEBI" id="CHEBI:29105"/>
    </ligand>
</feature>
<feature type="coiled-coil region" evidence="14">
    <location>
        <begin position="3"/>
        <end position="57"/>
    </location>
</feature>
<evidence type="ECO:0000256" key="10">
    <source>
        <dbReference type="ARBA" id="ARBA00023204"/>
    </source>
</evidence>
<keyword evidence="8 13" id="KW-0460">Magnesium</keyword>
<dbReference type="Pfam" id="PF01653">
    <property type="entry name" value="DNA_ligase_aden"/>
    <property type="match status" value="2"/>
</dbReference>
<dbReference type="AlphaFoldDB" id="A0A1F6V3M1"/>
<dbReference type="Gene3D" id="2.40.50.140">
    <property type="entry name" value="Nucleic acid-binding proteins"/>
    <property type="match status" value="1"/>
</dbReference>
<dbReference type="SUPFAM" id="SSF56091">
    <property type="entry name" value="DNA ligase/mRNA capping enzyme, catalytic domain"/>
    <property type="match status" value="1"/>
</dbReference>
<keyword evidence="4 13" id="KW-0235">DNA replication</keyword>
<dbReference type="FunFam" id="2.40.50.140:FF:000012">
    <property type="entry name" value="DNA ligase"/>
    <property type="match status" value="1"/>
</dbReference>
<evidence type="ECO:0000256" key="12">
    <source>
        <dbReference type="ARBA" id="ARBA00060881"/>
    </source>
</evidence>
<organism evidence="17 18">
    <name type="scientific">Candidatus Nomurabacteria bacterium RIFCSPHIGHO2_01_FULL_39_10</name>
    <dbReference type="NCBI Taxonomy" id="1801733"/>
    <lineage>
        <taxon>Bacteria</taxon>
        <taxon>Candidatus Nomuraibacteriota</taxon>
    </lineage>
</organism>
<evidence type="ECO:0000256" key="13">
    <source>
        <dbReference type="HAMAP-Rule" id="MF_01588"/>
    </source>
</evidence>
<dbReference type="Gene3D" id="6.20.10.30">
    <property type="match status" value="1"/>
</dbReference>
<accession>A0A1F6V3M1</accession>
<dbReference type="InterPro" id="IPR013840">
    <property type="entry name" value="DNAligase_N"/>
</dbReference>
<dbReference type="SUPFAM" id="SSF47781">
    <property type="entry name" value="RuvA domain 2-like"/>
    <property type="match status" value="1"/>
</dbReference>
<dbReference type="GO" id="GO:0005829">
    <property type="term" value="C:cytosol"/>
    <property type="evidence" value="ECO:0007669"/>
    <property type="project" value="TreeGrafter"/>
</dbReference>
<dbReference type="NCBIfam" id="NF005932">
    <property type="entry name" value="PRK07956.1"/>
    <property type="match status" value="1"/>
</dbReference>
<evidence type="ECO:0000256" key="2">
    <source>
        <dbReference type="ARBA" id="ARBA00013308"/>
    </source>
</evidence>
<feature type="binding site" evidence="13">
    <location>
        <position position="123"/>
    </location>
    <ligand>
        <name>NAD(+)</name>
        <dbReference type="ChEBI" id="CHEBI:57540"/>
    </ligand>
</feature>
<keyword evidence="10 13" id="KW-0234">DNA repair</keyword>
<dbReference type="GO" id="GO:0006281">
    <property type="term" value="P:DNA repair"/>
    <property type="evidence" value="ECO:0007669"/>
    <property type="project" value="UniProtKB-KW"/>
</dbReference>
<feature type="coiled-coil region" evidence="14">
    <location>
        <begin position="283"/>
        <end position="310"/>
    </location>
</feature>
<feature type="domain" description="BRCT" evidence="16">
    <location>
        <begin position="672"/>
        <end position="749"/>
    </location>
</feature>
<dbReference type="PANTHER" id="PTHR23389:SF9">
    <property type="entry name" value="DNA LIGASE"/>
    <property type="match status" value="1"/>
</dbReference>
<dbReference type="Pfam" id="PF03120">
    <property type="entry name" value="OB_DNA_ligase"/>
    <property type="match status" value="1"/>
</dbReference>
<dbReference type="Pfam" id="PF12826">
    <property type="entry name" value="HHH_2"/>
    <property type="match status" value="1"/>
</dbReference>
<comment type="cofactor">
    <cofactor evidence="13">
        <name>Mg(2+)</name>
        <dbReference type="ChEBI" id="CHEBI:18420"/>
    </cofactor>
    <cofactor evidence="13">
        <name>Mn(2+)</name>
        <dbReference type="ChEBI" id="CHEBI:29035"/>
    </cofactor>
</comment>
<dbReference type="Proteomes" id="UP000178700">
    <property type="component" value="Unassembled WGS sequence"/>
</dbReference>
<dbReference type="NCBIfam" id="TIGR00575">
    <property type="entry name" value="dnlj"/>
    <property type="match status" value="1"/>
</dbReference>
<evidence type="ECO:0000256" key="5">
    <source>
        <dbReference type="ARBA" id="ARBA00022723"/>
    </source>
</evidence>
<dbReference type="PIRSF" id="PIRSF001604">
    <property type="entry name" value="LigA"/>
    <property type="match status" value="1"/>
</dbReference>
<gene>
    <name evidence="13" type="primary">ligA</name>
    <name evidence="17" type="ORF">A2642_01010</name>
</gene>
<feature type="binding site" evidence="13">
    <location>
        <begin position="83"/>
        <end position="84"/>
    </location>
    <ligand>
        <name>NAD(+)</name>
        <dbReference type="ChEBI" id="CHEBI:57540"/>
    </ligand>
</feature>
<keyword evidence="7 13" id="KW-0862">Zinc</keyword>
<evidence type="ECO:0000313" key="17">
    <source>
        <dbReference type="EMBL" id="OGI64280.1"/>
    </source>
</evidence>
<dbReference type="PROSITE" id="PS01055">
    <property type="entry name" value="DNA_LIGASE_N1"/>
    <property type="match status" value="1"/>
</dbReference>
<keyword evidence="14" id="KW-0175">Coiled coil</keyword>
<feature type="binding site" evidence="13">
    <location>
        <position position="351"/>
    </location>
    <ligand>
        <name>NAD(+)</name>
        <dbReference type="ChEBI" id="CHEBI:57540"/>
    </ligand>
</feature>
<feature type="binding site" evidence="13">
    <location>
        <position position="146"/>
    </location>
    <ligand>
        <name>NAD(+)</name>
        <dbReference type="ChEBI" id="CHEBI:57540"/>
    </ligand>
</feature>
<dbReference type="Pfam" id="PF14520">
    <property type="entry name" value="HHH_5"/>
    <property type="match status" value="1"/>
</dbReference>
<dbReference type="Gene3D" id="3.40.50.10190">
    <property type="entry name" value="BRCT domain"/>
    <property type="match status" value="1"/>
</dbReference>
<dbReference type="EMBL" id="MFTJ01000056">
    <property type="protein sequence ID" value="OGI64280.1"/>
    <property type="molecule type" value="Genomic_DNA"/>
</dbReference>
<dbReference type="GO" id="GO:0046872">
    <property type="term" value="F:metal ion binding"/>
    <property type="evidence" value="ECO:0007669"/>
    <property type="project" value="UniProtKB-KW"/>
</dbReference>
<evidence type="ECO:0000256" key="3">
    <source>
        <dbReference type="ARBA" id="ARBA00022598"/>
    </source>
</evidence>
<dbReference type="InterPro" id="IPR018239">
    <property type="entry name" value="DNA_ligase_AS"/>
</dbReference>
<keyword evidence="9 13" id="KW-0520">NAD</keyword>
<evidence type="ECO:0000256" key="14">
    <source>
        <dbReference type="SAM" id="Coils"/>
    </source>
</evidence>
<evidence type="ECO:0000259" key="16">
    <source>
        <dbReference type="PROSITE" id="PS50172"/>
    </source>
</evidence>
<dbReference type="SUPFAM" id="SSF52113">
    <property type="entry name" value="BRCT domain"/>
    <property type="match status" value="1"/>
</dbReference>
<evidence type="ECO:0000256" key="11">
    <source>
        <dbReference type="ARBA" id="ARBA00034005"/>
    </source>
</evidence>
<evidence type="ECO:0000256" key="9">
    <source>
        <dbReference type="ARBA" id="ARBA00023027"/>
    </source>
</evidence>
<evidence type="ECO:0000256" key="7">
    <source>
        <dbReference type="ARBA" id="ARBA00022833"/>
    </source>
</evidence>
<comment type="catalytic activity">
    <reaction evidence="11 13">
        <text>NAD(+) + (deoxyribonucleotide)n-3'-hydroxyl + 5'-phospho-(deoxyribonucleotide)m = (deoxyribonucleotide)n+m + AMP + beta-nicotinamide D-nucleotide.</text>
        <dbReference type="EC" id="6.5.1.2"/>
    </reaction>
</comment>
<name>A0A1F6V3M1_9BACT</name>
<dbReference type="InterPro" id="IPR013839">
    <property type="entry name" value="DNAligase_adenylation"/>
</dbReference>
<dbReference type="InterPro" id="IPR036420">
    <property type="entry name" value="BRCT_dom_sf"/>
</dbReference>
<dbReference type="InterPro" id="IPR004150">
    <property type="entry name" value="NAD_DNA_ligase_OB"/>
</dbReference>
<dbReference type="GO" id="GO:0006260">
    <property type="term" value="P:DNA replication"/>
    <property type="evidence" value="ECO:0007669"/>
    <property type="project" value="UniProtKB-KW"/>
</dbReference>
<dbReference type="SMART" id="SM00532">
    <property type="entry name" value="LIGANc"/>
    <property type="match status" value="1"/>
</dbReference>
<dbReference type="PROSITE" id="PS50172">
    <property type="entry name" value="BRCT"/>
    <property type="match status" value="1"/>
</dbReference>
<proteinExistence type="inferred from homology"/>
<dbReference type="InterPro" id="IPR010994">
    <property type="entry name" value="RuvA_2-like"/>
</dbReference>
<comment type="caution">
    <text evidence="13">Lacks conserved residue(s) required for the propagation of feature annotation.</text>
</comment>
<dbReference type="CDD" id="cd17748">
    <property type="entry name" value="BRCT_DNA_ligase_like"/>
    <property type="match status" value="1"/>
</dbReference>
<dbReference type="EC" id="6.5.1.2" evidence="1 13"/>
<keyword evidence="5 13" id="KW-0479">Metal-binding</keyword>
<dbReference type="GO" id="GO:0003911">
    <property type="term" value="F:DNA ligase (NAD+) activity"/>
    <property type="evidence" value="ECO:0007669"/>
    <property type="project" value="UniProtKB-UniRule"/>
</dbReference>
<dbReference type="PANTHER" id="PTHR23389">
    <property type="entry name" value="CHROMOSOME TRANSMISSION FIDELITY FACTOR 18"/>
    <property type="match status" value="1"/>
</dbReference>
<feature type="active site" description="N6-AMP-lysine intermediate" evidence="13">
    <location>
        <position position="125"/>
    </location>
</feature>
<evidence type="ECO:0000256" key="6">
    <source>
        <dbReference type="ARBA" id="ARBA00022763"/>
    </source>
</evidence>
<keyword evidence="13" id="KW-0464">Manganese</keyword>
<sequence>MNRSKTEKRIKKLRSEIARLRGAYHVENAPDVSNDVYESLSRELKALLQEYPEFNDLNAPENRVAGKPLDKFEKVKHQTRMLSLNDAFSYEELYDWEKRIKKLLSPSPLQREGQGGKVNYFCEVKFDGLAVSLIYEKGVFVRGATRGDGFIGEDITENLKTINSIPLVLNSLPISPLSGGGEVSNFPPDKGGLRGVAPAYLEVRGEVLMAKKVLIFLNKQNEKEGKPLFANTRNVAAGSLRQLDPQLAKERNLDFVAYDLNLGAKLPFGSLAPKFHSEKHQMLRELGFKVEKLEAKCENLEEAITFIKKFEKVRPNFPYGTDGIVISVDNLKLQEVLGVVGKAPRFMAAFKYSAEKATTIVKDILVNVGRTGVLTPLAVFEPTMVAGSLVSKATLHNMDQIERLGLKIGDTVVIEKAGDVIPKVVEVLVRMRTGKEKKFKIPGHCPTCGGKIEKREAGPLANFSPLRPSSGALGSKRDPRGQKIREGAASFSVAYYCSNPKCPAKNERYLEHFVSVFEIYELGPKILRRFKDEGLISDATDIFTLKKEDIAPLERFGEKSADNIIAEIENKKKILLSKFLWALGILHVGEETARDLAIHFGTLEKLLSSARQPARNVTQRDSGGDLAEIDSIENIGPAVLKSVSDFFHDKNNLNFIKKLKKNGVVIEKAEKIKAGKFTGLSFVLTGTLSQMSREIAKERILALGGKVVGSVSKNTSYVVAGAEPGSKLKTAEKLGVKILSEEDFLKMLG</sequence>
<dbReference type="SUPFAM" id="SSF50249">
    <property type="entry name" value="Nucleic acid-binding proteins"/>
    <property type="match status" value="1"/>
</dbReference>
<evidence type="ECO:0000256" key="1">
    <source>
        <dbReference type="ARBA" id="ARBA00012722"/>
    </source>
</evidence>
<feature type="binding site" evidence="13">
    <location>
        <position position="448"/>
    </location>
    <ligand>
        <name>Zn(2+)</name>
        <dbReference type="ChEBI" id="CHEBI:29105"/>
    </ligand>
</feature>
<dbReference type="InterPro" id="IPR001679">
    <property type="entry name" value="DNA_ligase"/>
</dbReference>
<dbReference type="HAMAP" id="MF_01588">
    <property type="entry name" value="DNA_ligase_A"/>
    <property type="match status" value="1"/>
</dbReference>
<dbReference type="Gene3D" id="3.30.470.30">
    <property type="entry name" value="DNA ligase/mRNA capping enzyme"/>
    <property type="match status" value="1"/>
</dbReference>
<keyword evidence="3 13" id="KW-0436">Ligase</keyword>
<dbReference type="InterPro" id="IPR001357">
    <property type="entry name" value="BRCT_dom"/>
</dbReference>
<dbReference type="CDD" id="cd00114">
    <property type="entry name" value="LIGANc"/>
    <property type="match status" value="1"/>
</dbReference>
<reference evidence="17 18" key="1">
    <citation type="journal article" date="2016" name="Nat. Commun.">
        <title>Thousands of microbial genomes shed light on interconnected biogeochemical processes in an aquifer system.</title>
        <authorList>
            <person name="Anantharaman K."/>
            <person name="Brown C.T."/>
            <person name="Hug L.A."/>
            <person name="Sharon I."/>
            <person name="Castelle C.J."/>
            <person name="Probst A.J."/>
            <person name="Thomas B.C."/>
            <person name="Singh A."/>
            <person name="Wilkins M.J."/>
            <person name="Karaoz U."/>
            <person name="Brodie E.L."/>
            <person name="Williams K.H."/>
            <person name="Hubbard S.S."/>
            <person name="Banfield J.F."/>
        </authorList>
    </citation>
    <scope>NUCLEOTIDE SEQUENCE [LARGE SCALE GENOMIC DNA]</scope>
</reference>
<evidence type="ECO:0000256" key="8">
    <source>
        <dbReference type="ARBA" id="ARBA00022842"/>
    </source>
</evidence>
<protein>
    <recommendedName>
        <fullName evidence="2 13">DNA ligase</fullName>
        <ecNumber evidence="1 13">6.5.1.2</ecNumber>
    </recommendedName>
    <alternativeName>
        <fullName evidence="13">Polydeoxyribonucleotide synthase [NAD(+)]</fullName>
    </alternativeName>
</protein>
<comment type="caution">
    <text evidence="17">The sequence shown here is derived from an EMBL/GenBank/DDBJ whole genome shotgun (WGS) entry which is preliminary data.</text>
</comment>
<feature type="region of interest" description="Disordered" evidence="15">
    <location>
        <begin position="460"/>
        <end position="481"/>
    </location>
</feature>
<keyword evidence="6 13" id="KW-0227">DNA damage</keyword>
<evidence type="ECO:0000256" key="4">
    <source>
        <dbReference type="ARBA" id="ARBA00022705"/>
    </source>
</evidence>
<dbReference type="InterPro" id="IPR012340">
    <property type="entry name" value="NA-bd_OB-fold"/>
</dbReference>
<feature type="binding site" evidence="13">
    <location>
        <position position="502"/>
    </location>
    <ligand>
        <name>Zn(2+)</name>
        <dbReference type="ChEBI" id="CHEBI:29105"/>
    </ligand>
</feature>
<dbReference type="Pfam" id="PF00533">
    <property type="entry name" value="BRCT"/>
    <property type="match status" value="1"/>
</dbReference>
<evidence type="ECO:0000313" key="18">
    <source>
        <dbReference type="Proteomes" id="UP000178700"/>
    </source>
</evidence>
<feature type="binding site" evidence="13">
    <location>
        <position position="206"/>
    </location>
    <ligand>
        <name>NAD(+)</name>
        <dbReference type="ChEBI" id="CHEBI:57540"/>
    </ligand>
</feature>
<dbReference type="Gene3D" id="1.10.150.20">
    <property type="entry name" value="5' to 3' exonuclease, C-terminal subdomain"/>
    <property type="match status" value="2"/>
</dbReference>
<comment type="function">
    <text evidence="13">DNA ligase that catalyzes the formation of phosphodiester linkages between 5'-phosphoryl and 3'-hydroxyl groups in double-stranded DNA using NAD as a coenzyme and as the energy source for the reaction. It is essential for DNA replication and repair of damaged DNA.</text>
</comment>
<evidence type="ECO:0000256" key="15">
    <source>
        <dbReference type="SAM" id="MobiDB-lite"/>
    </source>
</evidence>
<comment type="similarity">
    <text evidence="12 13">Belongs to the NAD-dependent DNA ligase family. LigA subfamily.</text>
</comment>
<dbReference type="Gene3D" id="1.10.287.610">
    <property type="entry name" value="Helix hairpin bin"/>
    <property type="match status" value="1"/>
</dbReference>